<dbReference type="AlphaFoldDB" id="A0AAD8NAQ6"/>
<dbReference type="EMBL" id="JAUIZM010000001">
    <property type="protein sequence ID" value="KAK1402167.1"/>
    <property type="molecule type" value="Genomic_DNA"/>
</dbReference>
<evidence type="ECO:0000256" key="1">
    <source>
        <dbReference type="ARBA" id="ARBA00004123"/>
    </source>
</evidence>
<reference evidence="8" key="2">
    <citation type="submission" date="2023-05" db="EMBL/GenBank/DDBJ databases">
        <authorList>
            <person name="Schelkunov M.I."/>
        </authorList>
    </citation>
    <scope>NUCLEOTIDE SEQUENCE</scope>
    <source>
        <strain evidence="8">Hsosn_3</strain>
        <tissue evidence="8">Leaf</tissue>
    </source>
</reference>
<feature type="compositionally biased region" description="Low complexity" evidence="6">
    <location>
        <begin position="275"/>
        <end position="286"/>
    </location>
</feature>
<dbReference type="InterPro" id="IPR051442">
    <property type="entry name" value="B3_domain"/>
</dbReference>
<dbReference type="PANTHER" id="PTHR34269:SF3">
    <property type="entry name" value="TF-B3 DOMAIN-CONTAINING PROTEIN"/>
    <property type="match status" value="1"/>
</dbReference>
<dbReference type="InterPro" id="IPR003340">
    <property type="entry name" value="B3_DNA-bd"/>
</dbReference>
<keyword evidence="2" id="KW-0805">Transcription regulation</keyword>
<dbReference type="Proteomes" id="UP001237642">
    <property type="component" value="Unassembled WGS sequence"/>
</dbReference>
<dbReference type="PANTHER" id="PTHR34269">
    <property type="entry name" value="TRANSCRIPTION FACTOR B3-DOMAIN FAMILY-RELATED"/>
    <property type="match status" value="1"/>
</dbReference>
<evidence type="ECO:0000256" key="5">
    <source>
        <dbReference type="ARBA" id="ARBA00023242"/>
    </source>
</evidence>
<feature type="compositionally biased region" description="Polar residues" evidence="6">
    <location>
        <begin position="254"/>
        <end position="264"/>
    </location>
</feature>
<sequence>MSISLLRLRRATISLSSIFRNNPISPLSSTSPLTPITSTPIIPTSVSQFRAFRASTISLARPRNAFQNEPEIGPDEILFEGCDYNHWLITVDFPKEPRPSSEEMIETYVKIASMIFGTPEEAKKKIYACSTTTYQGFQVECSEEVSKKFEGLPGVVFVLPDSYIDPVNKQYGGDKYENGTITHRPLPPQYGRTGGRFGDRNRDTNRPSRPRGEFNQGNPAYDNRGNTQGSAGNFGPPRHPPLQQNYGPPRVAPVNNSSGGQENYQGYGRDQMSPNQGNYNQGQRGNSYPQGPSVVPGNLTNNAPPPQQGGNFRQGAGGNYGQGANGGYGQGAAGSYGQGAAGSYGQGAAGSYGQGAAGSYGQGAAGSYGQGAPGSFGQGAGNYGQGAAGNYGQGAAGNYGQGAGGHFGQGATGSFGQGPSGDVPGQEKCRNRCLELSGIRCYYNFDVSSSTQGLGFFGLDEWTITKALTLSDVDVTHPFLTLPRQPVENHILVHLTQLEQDMLMNKEQVNVNAKDEDTGEVHVMKLKWRGSYYNLIGKWGSIVRAKNLEVGREIKIRWVNGCLHFSVPEQQVQAMTPLEVVAPPLLLEHWPIKKVLTLSGVDTNHPFLPLARRSVEDHILVYWNHQQRELLRNEEQVNVNARDVDTGDMYVMTLRWRGNYYNLFGKWEKILQQKGLGVGKEIKIRWGNGCLNFSVPNERNVVLLQGQDQWPIKKALTLSDVDTNHPFLTLPGKAVDDHILFYWTVQAREQLRNAHQVDVSVRDDDTGALYQMKLKFRGSYYNLIGKWGQIIRGKMLHVGREIRVRWDHECLCFSVPQHSCIQSI</sequence>
<evidence type="ECO:0000256" key="4">
    <source>
        <dbReference type="ARBA" id="ARBA00023163"/>
    </source>
</evidence>
<keyword evidence="4" id="KW-0804">Transcription</keyword>
<keyword evidence="9" id="KW-1185">Reference proteome</keyword>
<protein>
    <recommendedName>
        <fullName evidence="7">MORF/ORRM1/DAG-like MORF domain-containing protein</fullName>
    </recommendedName>
</protein>
<gene>
    <name evidence="8" type="ORF">POM88_001772</name>
</gene>
<dbReference type="InterPro" id="IPR054059">
    <property type="entry name" value="MORF/ORRM1/DAG-like_MORF"/>
</dbReference>
<feature type="domain" description="MORF/ORRM1/DAG-like MORF" evidence="7">
    <location>
        <begin position="84"/>
        <end position="176"/>
    </location>
</feature>
<organism evidence="8 9">
    <name type="scientific">Heracleum sosnowskyi</name>
    <dbReference type="NCBI Taxonomy" id="360622"/>
    <lineage>
        <taxon>Eukaryota</taxon>
        <taxon>Viridiplantae</taxon>
        <taxon>Streptophyta</taxon>
        <taxon>Embryophyta</taxon>
        <taxon>Tracheophyta</taxon>
        <taxon>Spermatophyta</taxon>
        <taxon>Magnoliopsida</taxon>
        <taxon>eudicotyledons</taxon>
        <taxon>Gunneridae</taxon>
        <taxon>Pentapetalae</taxon>
        <taxon>asterids</taxon>
        <taxon>campanulids</taxon>
        <taxon>Apiales</taxon>
        <taxon>Apiaceae</taxon>
        <taxon>Apioideae</taxon>
        <taxon>apioid superclade</taxon>
        <taxon>Tordylieae</taxon>
        <taxon>Tordyliinae</taxon>
        <taxon>Heracleum</taxon>
    </lineage>
</organism>
<feature type="compositionally biased region" description="Basic and acidic residues" evidence="6">
    <location>
        <begin position="197"/>
        <end position="212"/>
    </location>
</feature>
<comment type="caution">
    <text evidence="8">The sequence shown here is derived from an EMBL/GenBank/DDBJ whole genome shotgun (WGS) entry which is preliminary data.</text>
</comment>
<dbReference type="SUPFAM" id="SSF101936">
    <property type="entry name" value="DNA-binding pseudobarrel domain"/>
    <property type="match status" value="2"/>
</dbReference>
<reference evidence="8" key="1">
    <citation type="submission" date="2023-02" db="EMBL/GenBank/DDBJ databases">
        <title>Genome of toxic invasive species Heracleum sosnowskyi carries increased number of genes despite the absence of recent whole-genome duplications.</title>
        <authorList>
            <person name="Schelkunov M."/>
            <person name="Shtratnikova V."/>
            <person name="Makarenko M."/>
            <person name="Klepikova A."/>
            <person name="Omelchenko D."/>
            <person name="Novikova G."/>
            <person name="Obukhova E."/>
            <person name="Bogdanov V."/>
            <person name="Penin A."/>
            <person name="Logacheva M."/>
        </authorList>
    </citation>
    <scope>NUCLEOTIDE SEQUENCE</scope>
    <source>
        <strain evidence="8">Hsosn_3</strain>
        <tissue evidence="8">Leaf</tissue>
    </source>
</reference>
<evidence type="ECO:0000256" key="6">
    <source>
        <dbReference type="SAM" id="MobiDB-lite"/>
    </source>
</evidence>
<comment type="subcellular location">
    <subcellularLocation>
        <location evidence="1">Nucleus</location>
    </subcellularLocation>
</comment>
<evidence type="ECO:0000256" key="3">
    <source>
        <dbReference type="ARBA" id="ARBA00023125"/>
    </source>
</evidence>
<evidence type="ECO:0000313" key="9">
    <source>
        <dbReference type="Proteomes" id="UP001237642"/>
    </source>
</evidence>
<accession>A0AAD8NAQ6</accession>
<keyword evidence="3" id="KW-0238">DNA-binding</keyword>
<name>A0AAD8NAQ6_9APIA</name>
<dbReference type="Gene3D" id="2.40.330.10">
    <property type="entry name" value="DNA-binding pseudobarrel domain"/>
    <property type="match status" value="3"/>
</dbReference>
<feature type="region of interest" description="Disordered" evidence="6">
    <location>
        <begin position="175"/>
        <end position="318"/>
    </location>
</feature>
<evidence type="ECO:0000259" key="7">
    <source>
        <dbReference type="Pfam" id="PF21864"/>
    </source>
</evidence>
<dbReference type="CDD" id="cd10017">
    <property type="entry name" value="B3_DNA"/>
    <property type="match status" value="1"/>
</dbReference>
<evidence type="ECO:0000313" key="8">
    <source>
        <dbReference type="EMBL" id="KAK1402167.1"/>
    </source>
</evidence>
<keyword evidence="5" id="KW-0539">Nucleus</keyword>
<dbReference type="InterPro" id="IPR015300">
    <property type="entry name" value="DNA-bd_pseudobarrel_sf"/>
</dbReference>
<proteinExistence type="predicted"/>
<dbReference type="GO" id="GO:0005634">
    <property type="term" value="C:nucleus"/>
    <property type="evidence" value="ECO:0007669"/>
    <property type="project" value="UniProtKB-SubCell"/>
</dbReference>
<dbReference type="GO" id="GO:0003677">
    <property type="term" value="F:DNA binding"/>
    <property type="evidence" value="ECO:0007669"/>
    <property type="project" value="UniProtKB-KW"/>
</dbReference>
<dbReference type="Pfam" id="PF21864">
    <property type="entry name" value="MORF_dom"/>
    <property type="match status" value="1"/>
</dbReference>
<evidence type="ECO:0000256" key="2">
    <source>
        <dbReference type="ARBA" id="ARBA00023015"/>
    </source>
</evidence>